<gene>
    <name evidence="1" type="ORF">RHMOL_Rhmol05G0140500</name>
</gene>
<sequence length="137" mass="15398">MVLDAPPDDLWEVDEIVDLNRSPLPDDLWDVDKVVDINMGNEVWIVNTALVDGGFWDVPFVTNPGTPFEEATAQDPTFWEGLIMDDLQWDPALGQDSSTTVASVDKGKRKMEEMLADFWDCINTSPRWDVANVIRSG</sequence>
<organism evidence="1 2">
    <name type="scientific">Rhododendron molle</name>
    <name type="common">Chinese azalea</name>
    <name type="synonym">Azalea mollis</name>
    <dbReference type="NCBI Taxonomy" id="49168"/>
    <lineage>
        <taxon>Eukaryota</taxon>
        <taxon>Viridiplantae</taxon>
        <taxon>Streptophyta</taxon>
        <taxon>Embryophyta</taxon>
        <taxon>Tracheophyta</taxon>
        <taxon>Spermatophyta</taxon>
        <taxon>Magnoliopsida</taxon>
        <taxon>eudicotyledons</taxon>
        <taxon>Gunneridae</taxon>
        <taxon>Pentapetalae</taxon>
        <taxon>asterids</taxon>
        <taxon>Ericales</taxon>
        <taxon>Ericaceae</taxon>
        <taxon>Ericoideae</taxon>
        <taxon>Rhodoreae</taxon>
        <taxon>Rhododendron</taxon>
    </lineage>
</organism>
<evidence type="ECO:0000313" key="2">
    <source>
        <dbReference type="Proteomes" id="UP001062846"/>
    </source>
</evidence>
<accession>A0ACC0NQ30</accession>
<dbReference type="EMBL" id="CM046392">
    <property type="protein sequence ID" value="KAI8555006.1"/>
    <property type="molecule type" value="Genomic_DNA"/>
</dbReference>
<dbReference type="Proteomes" id="UP001062846">
    <property type="component" value="Chromosome 5"/>
</dbReference>
<protein>
    <submittedName>
        <fullName evidence="1">Uncharacterized protein</fullName>
    </submittedName>
</protein>
<keyword evidence="2" id="KW-1185">Reference proteome</keyword>
<evidence type="ECO:0000313" key="1">
    <source>
        <dbReference type="EMBL" id="KAI8555006.1"/>
    </source>
</evidence>
<name>A0ACC0NQ30_RHOML</name>
<proteinExistence type="predicted"/>
<comment type="caution">
    <text evidence="1">The sequence shown here is derived from an EMBL/GenBank/DDBJ whole genome shotgun (WGS) entry which is preliminary data.</text>
</comment>
<reference evidence="1" key="1">
    <citation type="submission" date="2022-02" db="EMBL/GenBank/DDBJ databases">
        <title>Plant Genome Project.</title>
        <authorList>
            <person name="Zhang R.-G."/>
        </authorList>
    </citation>
    <scope>NUCLEOTIDE SEQUENCE</scope>
    <source>
        <strain evidence="1">AT1</strain>
    </source>
</reference>